<accession>A0A126T6L5</accession>
<evidence type="ECO:0000256" key="4">
    <source>
        <dbReference type="ARBA" id="ARBA00023012"/>
    </source>
</evidence>
<dbReference type="SUPFAM" id="SSF55781">
    <property type="entry name" value="GAF domain-like"/>
    <property type="match status" value="1"/>
</dbReference>
<dbReference type="InterPro" id="IPR004358">
    <property type="entry name" value="Sig_transdc_His_kin-like_C"/>
</dbReference>
<comment type="catalytic activity">
    <reaction evidence="1">
        <text>ATP + protein L-histidine = ADP + protein N-phospho-L-histidine.</text>
        <dbReference type="EC" id="2.7.13.3"/>
    </reaction>
</comment>
<evidence type="ECO:0000256" key="1">
    <source>
        <dbReference type="ARBA" id="ARBA00000085"/>
    </source>
</evidence>
<dbReference type="Pfam" id="PF00512">
    <property type="entry name" value="HisKA"/>
    <property type="match status" value="1"/>
</dbReference>
<dbReference type="SUPFAM" id="SSF47384">
    <property type="entry name" value="Homodimeric domain of signal transducing histidine kinase"/>
    <property type="match status" value="1"/>
</dbReference>
<dbReference type="Proteomes" id="UP000030512">
    <property type="component" value="Chromosome"/>
</dbReference>
<dbReference type="PANTHER" id="PTHR45339:SF1">
    <property type="entry name" value="HYBRID SIGNAL TRANSDUCTION HISTIDINE KINASE J"/>
    <property type="match status" value="1"/>
</dbReference>
<dbReference type="InterPro" id="IPR005467">
    <property type="entry name" value="His_kinase_dom"/>
</dbReference>
<dbReference type="CDD" id="cd16922">
    <property type="entry name" value="HATPase_EvgS-ArcB-TorS-like"/>
    <property type="match status" value="1"/>
</dbReference>
<dbReference type="FunFam" id="3.30.565.10:FF:000010">
    <property type="entry name" value="Sensor histidine kinase RcsC"/>
    <property type="match status" value="1"/>
</dbReference>
<dbReference type="Pfam" id="PF02518">
    <property type="entry name" value="HATPase_c"/>
    <property type="match status" value="1"/>
</dbReference>
<dbReference type="GO" id="GO:0000155">
    <property type="term" value="F:phosphorelay sensor kinase activity"/>
    <property type="evidence" value="ECO:0007669"/>
    <property type="project" value="InterPro"/>
</dbReference>
<proteinExistence type="predicted"/>
<dbReference type="SMART" id="SM00387">
    <property type="entry name" value="HATPase_c"/>
    <property type="match status" value="1"/>
</dbReference>
<dbReference type="EMBL" id="CP014476">
    <property type="protein sequence ID" value="AMK77414.1"/>
    <property type="molecule type" value="Genomic_DNA"/>
</dbReference>
<dbReference type="KEGG" id="mdn:JT25_013145"/>
<dbReference type="SMART" id="SM00388">
    <property type="entry name" value="HisKA"/>
    <property type="match status" value="1"/>
</dbReference>
<dbReference type="RefSeq" id="WP_052141976.1">
    <property type="nucleotide sequence ID" value="NZ_CP014476.1"/>
</dbReference>
<keyword evidence="5" id="KW-0175">Coiled coil</keyword>
<dbReference type="InterPro" id="IPR003594">
    <property type="entry name" value="HATPase_dom"/>
</dbReference>
<keyword evidence="3" id="KW-0597">Phosphoprotein</keyword>
<dbReference type="Gene3D" id="1.10.287.130">
    <property type="match status" value="1"/>
</dbReference>
<dbReference type="PROSITE" id="PS50109">
    <property type="entry name" value="HIS_KIN"/>
    <property type="match status" value="1"/>
</dbReference>
<dbReference type="InterPro" id="IPR036097">
    <property type="entry name" value="HisK_dim/P_sf"/>
</dbReference>
<feature type="domain" description="Histidine kinase" evidence="6">
    <location>
        <begin position="191"/>
        <end position="413"/>
    </location>
</feature>
<evidence type="ECO:0000259" key="6">
    <source>
        <dbReference type="PROSITE" id="PS50109"/>
    </source>
</evidence>
<evidence type="ECO:0000256" key="3">
    <source>
        <dbReference type="ARBA" id="ARBA00022553"/>
    </source>
</evidence>
<feature type="coiled-coil region" evidence="5">
    <location>
        <begin position="7"/>
        <end position="34"/>
    </location>
</feature>
<dbReference type="InterPro" id="IPR003661">
    <property type="entry name" value="HisK_dim/P_dom"/>
</dbReference>
<evidence type="ECO:0000313" key="7">
    <source>
        <dbReference type="EMBL" id="AMK77414.1"/>
    </source>
</evidence>
<evidence type="ECO:0000256" key="5">
    <source>
        <dbReference type="SAM" id="Coils"/>
    </source>
</evidence>
<sequence length="552" mass="61173">MTQAPSHQELQDQVKQLESRVRKLSEEKANLYLILHMLELLNPIAGVEGLLESLMAALCGSLGGSNIEIYYLDEGAIHYANLAGKRQVIDHIDDPLINEVFQHRRFVEQATDSQHTLLRGMTPAIACTWVMPLQVGKELIGAIKMTDMLGSAQMRDYLSPFFSHMALILSNEIKTRIAESANQAKSNFLATMSHEIRTPLNGILGMAQLLTLPDCDPSKHQECARTILASGQTLLTLLNDVLDLSKIEANRLELVYSAIHPRQIIAEVQSLFGESAHQKHLHIETAWLGPSEQCYLIDQIRVRQMLSNLVSNAIKFTSQGAIQIQVAELRRHGSQAQLEFSVTDHGIGIASEQQRLLFKPFTQIDASSTRRYAGTGLGLSIVQRFAELMQGEAGVESSPGTGARFWFRIGCDIVDCLINNHNSERERPPALCAELYSTAANAQHYRDTSVANYSQQAPNAASAPTISAEGIALLQRNAEIRPLMDELDSLLAKNMFHAINQVKALQTLLHGSAAEPRFAEIAQLVNEMKFDPARQQLRQLYAILGWDGVQAE</sequence>
<name>A0A126T6L5_9GAMM</name>
<dbReference type="Gene3D" id="3.30.565.10">
    <property type="entry name" value="Histidine kinase-like ATPase, C-terminal domain"/>
    <property type="match status" value="1"/>
</dbReference>
<dbReference type="PRINTS" id="PR00344">
    <property type="entry name" value="BCTRLSENSOR"/>
</dbReference>
<dbReference type="EC" id="2.7.13.3" evidence="2"/>
<dbReference type="AlphaFoldDB" id="A0A126T6L5"/>
<evidence type="ECO:0000256" key="2">
    <source>
        <dbReference type="ARBA" id="ARBA00012438"/>
    </source>
</evidence>
<keyword evidence="4" id="KW-0902">Two-component regulatory system</keyword>
<keyword evidence="8" id="KW-1185">Reference proteome</keyword>
<dbReference type="SUPFAM" id="SSF55874">
    <property type="entry name" value="ATPase domain of HSP90 chaperone/DNA topoisomerase II/histidine kinase"/>
    <property type="match status" value="1"/>
</dbReference>
<dbReference type="CDD" id="cd00082">
    <property type="entry name" value="HisKA"/>
    <property type="match status" value="1"/>
</dbReference>
<reference evidence="7 8" key="1">
    <citation type="journal article" date="2015" name="Environ. Microbiol.">
        <title>Methane oxidation coupled to nitrate reduction under hypoxia by the Gammaproteobacterium Methylomonas denitrificans, sp. nov. type strain FJG1.</title>
        <authorList>
            <person name="Kits K.D."/>
            <person name="Klotz M.G."/>
            <person name="Stein L.Y."/>
        </authorList>
    </citation>
    <scope>NUCLEOTIDE SEQUENCE [LARGE SCALE GENOMIC DNA]</scope>
    <source>
        <strain evidence="7 8">FJG1</strain>
    </source>
</reference>
<dbReference type="STRING" id="1538553.JT25_013145"/>
<dbReference type="InterPro" id="IPR036890">
    <property type="entry name" value="HATPase_C_sf"/>
</dbReference>
<gene>
    <name evidence="7" type="ORF">JT25_013145</name>
</gene>
<organism evidence="7 8">
    <name type="scientific">Methylomonas denitrificans</name>
    <dbReference type="NCBI Taxonomy" id="1538553"/>
    <lineage>
        <taxon>Bacteria</taxon>
        <taxon>Pseudomonadati</taxon>
        <taxon>Pseudomonadota</taxon>
        <taxon>Gammaproteobacteria</taxon>
        <taxon>Methylococcales</taxon>
        <taxon>Methylococcaceae</taxon>
        <taxon>Methylomonas</taxon>
    </lineage>
</organism>
<evidence type="ECO:0000313" key="8">
    <source>
        <dbReference type="Proteomes" id="UP000030512"/>
    </source>
</evidence>
<protein>
    <recommendedName>
        <fullName evidence="2">histidine kinase</fullName>
        <ecNumber evidence="2">2.7.13.3</ecNumber>
    </recommendedName>
</protein>
<dbReference type="PANTHER" id="PTHR45339">
    <property type="entry name" value="HYBRID SIGNAL TRANSDUCTION HISTIDINE KINASE J"/>
    <property type="match status" value="1"/>
</dbReference>